<organism evidence="3 4">
    <name type="scientific">Massilia haematophila</name>
    <dbReference type="NCBI Taxonomy" id="457923"/>
    <lineage>
        <taxon>Bacteria</taxon>
        <taxon>Pseudomonadati</taxon>
        <taxon>Pseudomonadota</taxon>
        <taxon>Betaproteobacteria</taxon>
        <taxon>Burkholderiales</taxon>
        <taxon>Oxalobacteraceae</taxon>
        <taxon>Telluria group</taxon>
        <taxon>Massilia</taxon>
    </lineage>
</organism>
<name>A0ABV7PIR6_9BURK</name>
<gene>
    <name evidence="3" type="ORF">ACFOPH_09310</name>
</gene>
<feature type="domain" description="Glycosyl transferase family 1" evidence="1">
    <location>
        <begin position="198"/>
        <end position="331"/>
    </location>
</feature>
<dbReference type="Gene3D" id="3.40.50.2000">
    <property type="entry name" value="Glycogen Phosphorylase B"/>
    <property type="match status" value="2"/>
</dbReference>
<dbReference type="Pfam" id="PF13579">
    <property type="entry name" value="Glyco_trans_4_4"/>
    <property type="match status" value="1"/>
</dbReference>
<evidence type="ECO:0000259" key="2">
    <source>
        <dbReference type="Pfam" id="PF13579"/>
    </source>
</evidence>
<keyword evidence="4" id="KW-1185">Reference proteome</keyword>
<dbReference type="Proteomes" id="UP001595665">
    <property type="component" value="Unassembled WGS sequence"/>
</dbReference>
<dbReference type="RefSeq" id="WP_379734872.1">
    <property type="nucleotide sequence ID" value="NZ_JBHRVV010000001.1"/>
</dbReference>
<evidence type="ECO:0000313" key="4">
    <source>
        <dbReference type="Proteomes" id="UP001595665"/>
    </source>
</evidence>
<keyword evidence="3" id="KW-0808">Transferase</keyword>
<dbReference type="SUPFAM" id="SSF53756">
    <property type="entry name" value="UDP-Glycosyltransferase/glycogen phosphorylase"/>
    <property type="match status" value="1"/>
</dbReference>
<accession>A0ABV7PIR6</accession>
<dbReference type="InterPro" id="IPR050194">
    <property type="entry name" value="Glycosyltransferase_grp1"/>
</dbReference>
<dbReference type="InterPro" id="IPR028098">
    <property type="entry name" value="Glyco_trans_4-like_N"/>
</dbReference>
<keyword evidence="3" id="KW-0328">Glycosyltransferase</keyword>
<proteinExistence type="predicted"/>
<dbReference type="GO" id="GO:0016757">
    <property type="term" value="F:glycosyltransferase activity"/>
    <property type="evidence" value="ECO:0007669"/>
    <property type="project" value="UniProtKB-KW"/>
</dbReference>
<comment type="caution">
    <text evidence="3">The sequence shown here is derived from an EMBL/GenBank/DDBJ whole genome shotgun (WGS) entry which is preliminary data.</text>
</comment>
<evidence type="ECO:0000259" key="1">
    <source>
        <dbReference type="Pfam" id="PF00534"/>
    </source>
</evidence>
<dbReference type="EMBL" id="JBHRVV010000001">
    <property type="protein sequence ID" value="MFC3458442.1"/>
    <property type="molecule type" value="Genomic_DNA"/>
</dbReference>
<dbReference type="CDD" id="cd03801">
    <property type="entry name" value="GT4_PimA-like"/>
    <property type="match status" value="1"/>
</dbReference>
<dbReference type="EC" id="2.4.-.-" evidence="3"/>
<dbReference type="PANTHER" id="PTHR45947:SF3">
    <property type="entry name" value="SULFOQUINOVOSYL TRANSFERASE SQD2"/>
    <property type="match status" value="1"/>
</dbReference>
<dbReference type="Pfam" id="PF00534">
    <property type="entry name" value="Glycos_transf_1"/>
    <property type="match status" value="1"/>
</dbReference>
<sequence>MNDNISVMVLGLRGFPQVQGGVETHAEHLYTELARMGCEVEVVVRGSYQPASNPDVWKGIRFTRLWAPRQRALEAIAHTFAGVLLAAWRRPDVLHIHAIGPALFTPLARLLGLRVVVTHHGPDYDRQKWGRAARFVLRLGERFGMGWSSERIVISKLIRSLVRDKYQRGSTFIPNGVELPDSPPGTQAMQTFDLQPGRYVLLVSRLVPEKRHLDLIEAFALAEVNGWKLVLVGAADHPDEYMRRVLRAARQTPNVVCTGFQSGPGLRELYAHAGLFVLPSSHEGLPIALLEALSHGLPAIASDIPANRELGHLGVEFYPVGDVRSLAGRMRARMLRERSVAEAAAVQQRVAESYCWKHIASETRAVYARILGRAAAPRRPLIHNEGVDLSEQ</sequence>
<dbReference type="InterPro" id="IPR001296">
    <property type="entry name" value="Glyco_trans_1"/>
</dbReference>
<protein>
    <submittedName>
        <fullName evidence="3">Glycosyltransferase family 4 protein</fullName>
        <ecNumber evidence="3">2.4.-.-</ecNumber>
    </submittedName>
</protein>
<evidence type="ECO:0000313" key="3">
    <source>
        <dbReference type="EMBL" id="MFC3458442.1"/>
    </source>
</evidence>
<dbReference type="PANTHER" id="PTHR45947">
    <property type="entry name" value="SULFOQUINOVOSYL TRANSFERASE SQD2"/>
    <property type="match status" value="1"/>
</dbReference>
<feature type="domain" description="Glycosyltransferase subfamily 4-like N-terminal" evidence="2">
    <location>
        <begin position="20"/>
        <end position="176"/>
    </location>
</feature>
<reference evidence="4" key="1">
    <citation type="journal article" date="2019" name="Int. J. Syst. Evol. Microbiol.">
        <title>The Global Catalogue of Microorganisms (GCM) 10K type strain sequencing project: providing services to taxonomists for standard genome sequencing and annotation.</title>
        <authorList>
            <consortium name="The Broad Institute Genomics Platform"/>
            <consortium name="The Broad Institute Genome Sequencing Center for Infectious Disease"/>
            <person name="Wu L."/>
            <person name="Ma J."/>
        </authorList>
    </citation>
    <scope>NUCLEOTIDE SEQUENCE [LARGE SCALE GENOMIC DNA]</scope>
    <source>
        <strain evidence="4">CCM 7480</strain>
    </source>
</reference>